<reference evidence="1" key="1">
    <citation type="submission" date="2018-05" db="EMBL/GenBank/DDBJ databases">
        <authorList>
            <person name="Lanie J.A."/>
            <person name="Ng W.-L."/>
            <person name="Kazmierczak K.M."/>
            <person name="Andrzejewski T.M."/>
            <person name="Davidsen T.M."/>
            <person name="Wayne K.J."/>
            <person name="Tettelin H."/>
            <person name="Glass J.I."/>
            <person name="Rusch D."/>
            <person name="Podicherti R."/>
            <person name="Tsui H.-C.T."/>
            <person name="Winkler M.E."/>
        </authorList>
    </citation>
    <scope>NUCLEOTIDE SEQUENCE</scope>
</reference>
<organism evidence="1">
    <name type="scientific">marine metagenome</name>
    <dbReference type="NCBI Taxonomy" id="408172"/>
    <lineage>
        <taxon>unclassified sequences</taxon>
        <taxon>metagenomes</taxon>
        <taxon>ecological metagenomes</taxon>
    </lineage>
</organism>
<evidence type="ECO:0000313" key="1">
    <source>
        <dbReference type="EMBL" id="SUZ64380.1"/>
    </source>
</evidence>
<sequence>VAHPTIGALAAKAPINPSAMVRIKIQHLFQLNLKQKILKRFTCVDASTHRQSHFVMEVIQSYK</sequence>
<dbReference type="EMBL" id="UINC01000932">
    <property type="protein sequence ID" value="SUZ64380.1"/>
    <property type="molecule type" value="Genomic_DNA"/>
</dbReference>
<feature type="non-terminal residue" evidence="1">
    <location>
        <position position="1"/>
    </location>
</feature>
<accession>A0A381PBR6</accession>
<protein>
    <submittedName>
        <fullName evidence="1">Uncharacterized protein</fullName>
    </submittedName>
</protein>
<dbReference type="AlphaFoldDB" id="A0A381PBR6"/>
<proteinExistence type="predicted"/>
<name>A0A381PBR6_9ZZZZ</name>
<gene>
    <name evidence="1" type="ORF">METZ01_LOCUS17234</name>
</gene>